<dbReference type="InterPro" id="IPR036410">
    <property type="entry name" value="HSP_DnaJ_Cys-rich_dom_sf"/>
</dbReference>
<dbReference type="EMBL" id="LAZR01000397">
    <property type="protein sequence ID" value="KKN70787.1"/>
    <property type="molecule type" value="Genomic_DNA"/>
</dbReference>
<organism evidence="1">
    <name type="scientific">marine sediment metagenome</name>
    <dbReference type="NCBI Taxonomy" id="412755"/>
    <lineage>
        <taxon>unclassified sequences</taxon>
        <taxon>metagenomes</taxon>
        <taxon>ecological metagenomes</taxon>
    </lineage>
</organism>
<gene>
    <name evidence="1" type="ORF">LCGC14_0427820</name>
</gene>
<name>A0A0F9T783_9ZZZZ</name>
<dbReference type="AlphaFoldDB" id="A0A0F9T783"/>
<proteinExistence type="predicted"/>
<reference evidence="1" key="1">
    <citation type="journal article" date="2015" name="Nature">
        <title>Complex archaea that bridge the gap between prokaryotes and eukaryotes.</title>
        <authorList>
            <person name="Spang A."/>
            <person name="Saw J.H."/>
            <person name="Jorgensen S.L."/>
            <person name="Zaremba-Niedzwiedzka K."/>
            <person name="Martijn J."/>
            <person name="Lind A.E."/>
            <person name="van Eijk R."/>
            <person name="Schleper C."/>
            <person name="Guy L."/>
            <person name="Ettema T.J."/>
        </authorList>
    </citation>
    <scope>NUCLEOTIDE SEQUENCE</scope>
</reference>
<dbReference type="SUPFAM" id="SSF57938">
    <property type="entry name" value="DnaJ/Hsp40 cysteine-rich domain"/>
    <property type="match status" value="1"/>
</dbReference>
<sequence length="108" mass="11787">MGPVPPCMANLEDRKGIRCSVKTIVRCARLGNGVEFDKAIEEAEVTREEREAMKEEAREGLRDDEKCVTCGGAGHILADHQVTGENLATSNCDHCKGSGRQNEVDVPF</sequence>
<accession>A0A0F9T783</accession>
<comment type="caution">
    <text evidence="1">The sequence shown here is derived from an EMBL/GenBank/DDBJ whole genome shotgun (WGS) entry which is preliminary data.</text>
</comment>
<protein>
    <submittedName>
        <fullName evidence="1">Uncharacterized protein</fullName>
    </submittedName>
</protein>
<evidence type="ECO:0000313" key="1">
    <source>
        <dbReference type="EMBL" id="KKN70787.1"/>
    </source>
</evidence>